<reference evidence="3 4" key="1">
    <citation type="submission" date="2019-11" db="EMBL/GenBank/DDBJ databases">
        <title>Bacillus idriensis genome.</title>
        <authorList>
            <person name="Konopka E.N."/>
            <person name="Newman J.D."/>
        </authorList>
    </citation>
    <scope>NUCLEOTIDE SEQUENCE [LARGE SCALE GENOMIC DNA]</scope>
    <source>
        <strain evidence="3 4">DSM 19097</strain>
    </source>
</reference>
<evidence type="ECO:0000256" key="1">
    <source>
        <dbReference type="SAM" id="Phobius"/>
    </source>
</evidence>
<dbReference type="InterPro" id="IPR008756">
    <property type="entry name" value="Peptidase_M56"/>
</dbReference>
<keyword evidence="1" id="KW-1133">Transmembrane helix</keyword>
<gene>
    <name evidence="3" type="ORF">GJU41_20340</name>
</gene>
<proteinExistence type="predicted"/>
<accession>A0A6I2MDA1</accession>
<organism evidence="3 4">
    <name type="scientific">Metabacillus idriensis</name>
    <dbReference type="NCBI Taxonomy" id="324768"/>
    <lineage>
        <taxon>Bacteria</taxon>
        <taxon>Bacillati</taxon>
        <taxon>Bacillota</taxon>
        <taxon>Bacilli</taxon>
        <taxon>Bacillales</taxon>
        <taxon>Bacillaceae</taxon>
        <taxon>Metabacillus</taxon>
    </lineage>
</organism>
<dbReference type="GO" id="GO:0008237">
    <property type="term" value="F:metallopeptidase activity"/>
    <property type="evidence" value="ECO:0007669"/>
    <property type="project" value="UniProtKB-KW"/>
</dbReference>
<evidence type="ECO:0000313" key="3">
    <source>
        <dbReference type="EMBL" id="MRX56315.1"/>
    </source>
</evidence>
<dbReference type="GO" id="GO:0006508">
    <property type="term" value="P:proteolysis"/>
    <property type="evidence" value="ECO:0007669"/>
    <property type="project" value="UniProtKB-KW"/>
</dbReference>
<keyword evidence="3" id="KW-0645">Protease</keyword>
<protein>
    <submittedName>
        <fullName evidence="3">M48 family metalloprotease</fullName>
    </submittedName>
</protein>
<feature type="domain" description="Peptidase M56" evidence="2">
    <location>
        <begin position="60"/>
        <end position="247"/>
    </location>
</feature>
<feature type="transmembrane region" description="Helical" evidence="1">
    <location>
        <begin position="264"/>
        <end position="282"/>
    </location>
</feature>
<dbReference type="Proteomes" id="UP000441585">
    <property type="component" value="Unassembled WGS sequence"/>
</dbReference>
<dbReference type="PANTHER" id="PTHR34978">
    <property type="entry name" value="POSSIBLE SENSOR-TRANSDUCER PROTEIN BLAR"/>
    <property type="match status" value="1"/>
</dbReference>
<keyword evidence="3" id="KW-0482">Metalloprotease</keyword>
<sequence length="283" mass="32588">MWEKRSKQVFLACVSVSMVLLIQMTIYLFRKLLGLPIEFNLIQLCSTALQSLGFTSLEYLLEVIIYATVSMTVYKIVKQLYLSYTIHKKMAEKMNTALTAQYNRQFSLPKETIQVIDEDAVLSLTMGFFRPKIILSAGLLNLLDEGERQAVVFHEIYHQKNRDPLKLFVLSVCSSVMWYIPILSWFYQKYRTIRELLADHYAICSLQSSADLGSALLKILKTNQKKKLLSFSYAPFADTAINLRIQKILDPFAETPLEFPLKKAAVSMLVFFMLLSMFLIELS</sequence>
<dbReference type="AlphaFoldDB" id="A0A6I2MDA1"/>
<dbReference type="RefSeq" id="WP_070875829.1">
    <property type="nucleotide sequence ID" value="NZ_CAJFZX010000009.1"/>
</dbReference>
<keyword evidence="1" id="KW-0472">Membrane</keyword>
<keyword evidence="1" id="KW-0812">Transmembrane</keyword>
<evidence type="ECO:0000313" key="4">
    <source>
        <dbReference type="Proteomes" id="UP000441585"/>
    </source>
</evidence>
<feature type="transmembrane region" description="Helical" evidence="1">
    <location>
        <begin position="59"/>
        <end position="77"/>
    </location>
</feature>
<dbReference type="Pfam" id="PF05569">
    <property type="entry name" value="Peptidase_M56"/>
    <property type="match status" value="1"/>
</dbReference>
<comment type="caution">
    <text evidence="3">The sequence shown here is derived from an EMBL/GenBank/DDBJ whole genome shotgun (WGS) entry which is preliminary data.</text>
</comment>
<dbReference type="PANTHER" id="PTHR34978:SF3">
    <property type="entry name" value="SLR0241 PROTEIN"/>
    <property type="match status" value="1"/>
</dbReference>
<dbReference type="InterPro" id="IPR052173">
    <property type="entry name" value="Beta-lactam_resp_regulator"/>
</dbReference>
<dbReference type="EMBL" id="WKKF01000011">
    <property type="protein sequence ID" value="MRX56315.1"/>
    <property type="molecule type" value="Genomic_DNA"/>
</dbReference>
<keyword evidence="4" id="KW-1185">Reference proteome</keyword>
<dbReference type="Gene3D" id="3.30.2010.10">
    <property type="entry name" value="Metalloproteases ('zincins'), catalytic domain"/>
    <property type="match status" value="1"/>
</dbReference>
<name>A0A6I2MDA1_9BACI</name>
<feature type="transmembrane region" description="Helical" evidence="1">
    <location>
        <begin position="9"/>
        <end position="29"/>
    </location>
</feature>
<feature type="transmembrane region" description="Helical" evidence="1">
    <location>
        <begin position="167"/>
        <end position="187"/>
    </location>
</feature>
<evidence type="ECO:0000259" key="2">
    <source>
        <dbReference type="Pfam" id="PF05569"/>
    </source>
</evidence>
<dbReference type="CDD" id="cd07326">
    <property type="entry name" value="M56_BlaR1_MecR1_like"/>
    <property type="match status" value="1"/>
</dbReference>
<keyword evidence="3" id="KW-0378">Hydrolase</keyword>